<dbReference type="Proteomes" id="UP000003416">
    <property type="component" value="Unassembled WGS sequence"/>
</dbReference>
<dbReference type="HOGENOM" id="CLU_089648_0_0_10"/>
<proteinExistence type="predicted"/>
<dbReference type="Pfam" id="PF18003">
    <property type="entry name" value="DUF3823_C"/>
    <property type="match status" value="1"/>
</dbReference>
<accession>F3PSA9</accession>
<organism evidence="4 5">
    <name type="scientific">Bacteroides fluxus YIT 12057</name>
    <dbReference type="NCBI Taxonomy" id="763034"/>
    <lineage>
        <taxon>Bacteria</taxon>
        <taxon>Pseudomonadati</taxon>
        <taxon>Bacteroidota</taxon>
        <taxon>Bacteroidia</taxon>
        <taxon>Bacteroidales</taxon>
        <taxon>Bacteroidaceae</taxon>
        <taxon>Bacteroides</taxon>
    </lineage>
</organism>
<feature type="domain" description="DUF3823" evidence="2">
    <location>
        <begin position="31"/>
        <end position="116"/>
    </location>
</feature>
<dbReference type="eggNOG" id="ENOG502ZCDH">
    <property type="taxonomic scope" value="Bacteria"/>
</dbReference>
<comment type="caution">
    <text evidence="4">The sequence shown here is derived from an EMBL/GenBank/DDBJ whole genome shotgun (WGS) entry which is preliminary data.</text>
</comment>
<protein>
    <recommendedName>
        <fullName evidence="6">DUF3823 domain-containing protein</fullName>
    </recommendedName>
</protein>
<feature type="signal peptide" evidence="1">
    <location>
        <begin position="1"/>
        <end position="21"/>
    </location>
</feature>
<name>F3PSA9_9BACE</name>
<reference evidence="4 5" key="1">
    <citation type="submission" date="2011-02" db="EMBL/GenBank/DDBJ databases">
        <authorList>
            <person name="Weinstock G."/>
            <person name="Sodergren E."/>
            <person name="Clifton S."/>
            <person name="Fulton L."/>
            <person name="Fulton B."/>
            <person name="Courtney L."/>
            <person name="Fronick C."/>
            <person name="Harrison M."/>
            <person name="Strong C."/>
            <person name="Farmer C."/>
            <person name="Delahaunty K."/>
            <person name="Markovic C."/>
            <person name="Hall O."/>
            <person name="Minx P."/>
            <person name="Tomlinson C."/>
            <person name="Mitreva M."/>
            <person name="Hou S."/>
            <person name="Chen J."/>
            <person name="Wollam A."/>
            <person name="Pepin K.H."/>
            <person name="Johnson M."/>
            <person name="Bhonagiri V."/>
            <person name="Zhang X."/>
            <person name="Suruliraj S."/>
            <person name="Warren W."/>
            <person name="Chinwalla A."/>
            <person name="Mardis E.R."/>
            <person name="Wilson R.K."/>
        </authorList>
    </citation>
    <scope>NUCLEOTIDE SEQUENCE [LARGE SCALE GENOMIC DNA]</scope>
    <source>
        <strain evidence="4 5">YIT 12057</strain>
    </source>
</reference>
<evidence type="ECO:0000313" key="4">
    <source>
        <dbReference type="EMBL" id="EGF57563.1"/>
    </source>
</evidence>
<dbReference type="AlphaFoldDB" id="F3PSA9"/>
<evidence type="ECO:0000259" key="3">
    <source>
        <dbReference type="Pfam" id="PF18003"/>
    </source>
</evidence>
<dbReference type="STRING" id="763034.HMPREF9446_01643"/>
<keyword evidence="1" id="KW-0732">Signal</keyword>
<evidence type="ECO:0000259" key="2">
    <source>
        <dbReference type="Pfam" id="PF12866"/>
    </source>
</evidence>
<evidence type="ECO:0000256" key="1">
    <source>
        <dbReference type="SAM" id="SignalP"/>
    </source>
</evidence>
<dbReference type="InterPro" id="IPR041186">
    <property type="entry name" value="DUF3823_C"/>
</dbReference>
<dbReference type="Gene3D" id="2.60.40.2060">
    <property type="match status" value="1"/>
</dbReference>
<dbReference type="InterPro" id="IPR024278">
    <property type="entry name" value="DUF3823_N"/>
</dbReference>
<evidence type="ECO:0000313" key="5">
    <source>
        <dbReference type="Proteomes" id="UP000003416"/>
    </source>
</evidence>
<dbReference type="PROSITE" id="PS51257">
    <property type="entry name" value="PROKAR_LIPOPROTEIN"/>
    <property type="match status" value="1"/>
</dbReference>
<feature type="chain" id="PRO_5003305831" description="DUF3823 domain-containing protein" evidence="1">
    <location>
        <begin position="22"/>
        <end position="240"/>
    </location>
</feature>
<feature type="domain" description="DUF3823" evidence="3">
    <location>
        <begin position="121"/>
        <end position="235"/>
    </location>
</feature>
<keyword evidence="5" id="KW-1185">Reference proteome</keyword>
<dbReference type="EMBL" id="AFBN01000028">
    <property type="protein sequence ID" value="EGF57563.1"/>
    <property type="molecule type" value="Genomic_DNA"/>
</dbReference>
<dbReference type="Gene3D" id="2.60.40.1120">
    <property type="entry name" value="Carboxypeptidase-like, regulatory domain"/>
    <property type="match status" value="1"/>
</dbReference>
<evidence type="ECO:0008006" key="6">
    <source>
        <dbReference type="Google" id="ProtNLM"/>
    </source>
</evidence>
<gene>
    <name evidence="4" type="ORF">HMPREF9446_01643</name>
</gene>
<dbReference type="Pfam" id="PF12866">
    <property type="entry name" value="DUF3823"/>
    <property type="match status" value="1"/>
</dbReference>
<sequence>MIMKKLTLLVASCLLALTSCEIDNYEAPNASIHGSILDEKTNELIGTDIQECGLTVVELGFDNPENQSWKIMNTGEYRNNMVFAAEYNIRFENGNCYPFEEKNVLVKKGDNTKDFKATPYIRIINPKIEKNGNKMIATFSLEGGKGNEKLASVQLFAFSDQWVAHSIRFGLSSGTDVQNFSPAIDIDPAQTYTLTIDLDKDAGSFKYTGKNYYFRIGALASVDGVGTVRHNYSPLVVVPF</sequence>